<comment type="caution">
    <text evidence="1">The sequence shown here is derived from an EMBL/GenBank/DDBJ whole genome shotgun (WGS) entry which is preliminary data.</text>
</comment>
<proteinExistence type="predicted"/>
<reference evidence="1 2" key="1">
    <citation type="submission" date="2024-09" db="EMBL/GenBank/DDBJ databases">
        <title>Nodulacao em especies de Leguminosae Basais da Amazonia e Caracterizacao dos Rizobios e Bacterias Associadas aos Nodulos.</title>
        <authorList>
            <person name="Jambeiro I.C.A."/>
            <person name="Lopes I.S."/>
            <person name="Aguiar E.R.G.R."/>
            <person name="Santos A.F.J."/>
            <person name="Dos Santos J.M.F."/>
            <person name="Gross E."/>
        </authorList>
    </citation>
    <scope>NUCLEOTIDE SEQUENCE [LARGE SCALE GENOMIC DNA]</scope>
    <source>
        <strain evidence="1 2">BRUESC1165</strain>
    </source>
</reference>
<dbReference type="Pfam" id="PF02635">
    <property type="entry name" value="DsrE"/>
    <property type="match status" value="1"/>
</dbReference>
<dbReference type="SUPFAM" id="SSF75169">
    <property type="entry name" value="DsrEFH-like"/>
    <property type="match status" value="1"/>
</dbReference>
<evidence type="ECO:0000313" key="2">
    <source>
        <dbReference type="Proteomes" id="UP001593940"/>
    </source>
</evidence>
<dbReference type="RefSeq" id="WP_203269696.1">
    <property type="nucleotide sequence ID" value="NZ_JAFBID010000001.1"/>
</dbReference>
<keyword evidence="2" id="KW-1185">Reference proteome</keyword>
<dbReference type="Proteomes" id="UP001593940">
    <property type="component" value="Unassembled WGS sequence"/>
</dbReference>
<name>A0ABV6YGM5_9HYPH</name>
<dbReference type="InterPro" id="IPR027396">
    <property type="entry name" value="DsrEFH-like"/>
</dbReference>
<evidence type="ECO:0000313" key="1">
    <source>
        <dbReference type="EMBL" id="MFC1460240.1"/>
    </source>
</evidence>
<gene>
    <name evidence="1" type="ORF">ACETIH_26750</name>
</gene>
<sequence length="120" mass="12464">MSSLLVHVTCGPENPTKAALAFFVAAAAVEAGHQVHVFLAGDAVQLIREPTRTGLVGLGTGALREHFDKVIAGGGRLYLSAGSCAARGVSDADLQGVPHEKAGPPMLVRLVMECDRSIVY</sequence>
<protein>
    <submittedName>
        <fullName evidence="1">DsrE family protein</fullName>
    </submittedName>
</protein>
<dbReference type="EMBL" id="JBHOMY010000121">
    <property type="protein sequence ID" value="MFC1460240.1"/>
    <property type="molecule type" value="Genomic_DNA"/>
</dbReference>
<dbReference type="Gene3D" id="3.40.1260.10">
    <property type="entry name" value="DsrEFH-like"/>
    <property type="match status" value="1"/>
</dbReference>
<organism evidence="1 2">
    <name type="scientific">Microvirga arabica</name>
    <dbReference type="NCBI Taxonomy" id="1128671"/>
    <lineage>
        <taxon>Bacteria</taxon>
        <taxon>Pseudomonadati</taxon>
        <taxon>Pseudomonadota</taxon>
        <taxon>Alphaproteobacteria</taxon>
        <taxon>Hyphomicrobiales</taxon>
        <taxon>Methylobacteriaceae</taxon>
        <taxon>Microvirga</taxon>
    </lineage>
</organism>
<accession>A0ABV6YGM5</accession>
<dbReference type="InterPro" id="IPR003787">
    <property type="entry name" value="Sulphur_relay_DsrE/F-like"/>
</dbReference>